<keyword evidence="4" id="KW-1185">Reference proteome</keyword>
<feature type="domain" description="Sulfatase N-terminal" evidence="2">
    <location>
        <begin position="35"/>
        <end position="367"/>
    </location>
</feature>
<proteinExistence type="predicted"/>
<dbReference type="Proteomes" id="UP000294546">
    <property type="component" value="Unassembled WGS sequence"/>
</dbReference>
<dbReference type="InterPro" id="IPR052701">
    <property type="entry name" value="GAG_Ulvan_Degrading_Sulfatases"/>
</dbReference>
<accession>A0A4V2PCV1</accession>
<reference evidence="3 4" key="1">
    <citation type="submission" date="2019-03" db="EMBL/GenBank/DDBJ databases">
        <title>Genomic Encyclopedia of Archaeal and Bacterial Type Strains, Phase II (KMG-II): from individual species to whole genera.</title>
        <authorList>
            <person name="Goeker M."/>
        </authorList>
    </citation>
    <scope>NUCLEOTIDE SEQUENCE [LARGE SCALE GENOMIC DNA]</scope>
    <source>
        <strain evidence="3 4">DSM 27697</strain>
    </source>
</reference>
<evidence type="ECO:0000313" key="3">
    <source>
        <dbReference type="EMBL" id="TCK02696.1"/>
    </source>
</evidence>
<dbReference type="InterPro" id="IPR000917">
    <property type="entry name" value="Sulfatase_N"/>
</dbReference>
<keyword evidence="1" id="KW-0732">Signal</keyword>
<gene>
    <name evidence="3" type="ORF">CLV83_4393</name>
</gene>
<dbReference type="SUPFAM" id="SSF53649">
    <property type="entry name" value="Alkaline phosphatase-like"/>
    <property type="match status" value="1"/>
</dbReference>
<protein>
    <submittedName>
        <fullName evidence="3">Arylsulfatase</fullName>
    </submittedName>
</protein>
<dbReference type="RefSeq" id="WP_132297866.1">
    <property type="nucleotide sequence ID" value="NZ_SMFU01000014.1"/>
</dbReference>
<evidence type="ECO:0000259" key="2">
    <source>
        <dbReference type="Pfam" id="PF00884"/>
    </source>
</evidence>
<dbReference type="AlphaFoldDB" id="A0A4V2PCV1"/>
<evidence type="ECO:0000256" key="1">
    <source>
        <dbReference type="SAM" id="SignalP"/>
    </source>
</evidence>
<dbReference type="PANTHER" id="PTHR43751">
    <property type="entry name" value="SULFATASE"/>
    <property type="match status" value="1"/>
</dbReference>
<feature type="chain" id="PRO_5020666548" evidence="1">
    <location>
        <begin position="29"/>
        <end position="519"/>
    </location>
</feature>
<comment type="caution">
    <text evidence="3">The sequence shown here is derived from an EMBL/GenBank/DDBJ whole genome shotgun (WGS) entry which is preliminary data.</text>
</comment>
<organism evidence="3 4">
    <name type="scientific">Marinobacterium mangrovicola</name>
    <dbReference type="NCBI Taxonomy" id="1476959"/>
    <lineage>
        <taxon>Bacteria</taxon>
        <taxon>Pseudomonadati</taxon>
        <taxon>Pseudomonadota</taxon>
        <taxon>Gammaproteobacteria</taxon>
        <taxon>Oceanospirillales</taxon>
        <taxon>Oceanospirillaceae</taxon>
        <taxon>Marinobacterium</taxon>
    </lineage>
</organism>
<dbReference type="Gene3D" id="3.30.1120.10">
    <property type="match status" value="1"/>
</dbReference>
<feature type="signal peptide" evidence="1">
    <location>
        <begin position="1"/>
        <end position="28"/>
    </location>
</feature>
<dbReference type="Pfam" id="PF00884">
    <property type="entry name" value="Sulfatase"/>
    <property type="match status" value="1"/>
</dbReference>
<dbReference type="OrthoDB" id="9803751at2"/>
<dbReference type="InterPro" id="IPR017850">
    <property type="entry name" value="Alkaline_phosphatase_core_sf"/>
</dbReference>
<dbReference type="CDD" id="cd16142">
    <property type="entry name" value="ARS_like"/>
    <property type="match status" value="1"/>
</dbReference>
<dbReference type="EMBL" id="SMFU01000014">
    <property type="protein sequence ID" value="TCK02696.1"/>
    <property type="molecule type" value="Genomic_DNA"/>
</dbReference>
<sequence>MKTITNLKRLCGVALVATGLTVTPLVQAAEESEKPNILVIWGDDVGMWNISAYHRGMMGGSTPNIDSIADDGMIFMDHYAQASCTAGRAAFLLGQYPMRTGLSTVGLPGAKEGIQDSDPTLAQMLKAQGYATGQFGKNHLGDRDEHLPTNHGFDEFYGILYHLNAGEYEEQYDYPKDKETQEKFGLTLRGITHSKALPDGGQEIEDLGPFGSEEQKTLDQKVLVESKRFITDAVEAGKPFFVWHNTTRMHYQTHLTDEYDGVTGYGLYADGMKEMDDDVGELLGLLDELGVADNTIVMFSTDNGAASNSWPDGGNQPFHGEKGVGGWEGGFRVPMVVKWDGHIPAGVATGEFMTMEDWMPTLMSWLGEKDLKEDLLDGKKIGGKNFKVHLDGYDQSDLLLNNGKTKRKDFYYFTETTFHGMRWGDWKLIFTDQEEWFRATQEGMTSPYIINLKLDPFERFVEARGYDEWAENRSWILGPAGKQIAEFVQTFKDFPPSQTSMSTSVDAVSTMINQQAMSR</sequence>
<dbReference type="Gene3D" id="3.40.720.10">
    <property type="entry name" value="Alkaline Phosphatase, subunit A"/>
    <property type="match status" value="1"/>
</dbReference>
<dbReference type="PANTHER" id="PTHR43751:SF2">
    <property type="entry name" value="SULFATASE N-TERMINAL DOMAIN-CONTAINING PROTEIN"/>
    <property type="match status" value="1"/>
</dbReference>
<name>A0A4V2PCV1_9GAMM</name>
<evidence type="ECO:0000313" key="4">
    <source>
        <dbReference type="Proteomes" id="UP000294546"/>
    </source>
</evidence>